<evidence type="ECO:0000313" key="3">
    <source>
        <dbReference type="Proteomes" id="UP001530293"/>
    </source>
</evidence>
<proteinExistence type="predicted"/>
<accession>A0ABD3M668</accession>
<dbReference type="Pfam" id="PF23416">
    <property type="entry name" value="DUF7107"/>
    <property type="match status" value="1"/>
</dbReference>
<dbReference type="EMBL" id="JALLBG020000237">
    <property type="protein sequence ID" value="KAL3758174.1"/>
    <property type="molecule type" value="Genomic_DNA"/>
</dbReference>
<keyword evidence="3" id="KW-1185">Reference proteome</keyword>
<sequence length="349" mass="36456">MDYYHARQLMMHTLLTTIAICFFGAPSFVSSSSEYPDTALSGKEADHPLLLAQLHVADDGRAGADDSTLRVGIICSRALDCPSGTTCYQGTCTDVIPAGGACRSAKACTGDGTCRALDLCQSGYVCSNRRCRAKSHRTRTVPYIPAGGVCQHGDVCDSGYTCVNGRCDAARIRPGGVCQYGDVCDSGYTCVGGVCALPSIPAGGVCQYGDVCDSGYTCVNGGVCQYGDVCDSGYTCVGGVCALPSIPAGGICRSGIDTCVTGYICVNSKCYAPQWFASNGQYCVMDCLDTDGPCCGGTAQSWDEVFSSAEQCCGQTMFQGNYDGCLNRSIQCRGDEHKNKLPLVSVEGA</sequence>
<feature type="domain" description="DUF7107" evidence="1">
    <location>
        <begin position="75"/>
        <end position="115"/>
    </location>
</feature>
<protein>
    <recommendedName>
        <fullName evidence="1">DUF7107 domain-containing protein</fullName>
    </recommendedName>
</protein>
<dbReference type="InterPro" id="IPR055531">
    <property type="entry name" value="DUF7107"/>
</dbReference>
<dbReference type="Proteomes" id="UP001530293">
    <property type="component" value="Unassembled WGS sequence"/>
</dbReference>
<evidence type="ECO:0000259" key="1">
    <source>
        <dbReference type="Pfam" id="PF23416"/>
    </source>
</evidence>
<evidence type="ECO:0000313" key="2">
    <source>
        <dbReference type="EMBL" id="KAL3758174.1"/>
    </source>
</evidence>
<organism evidence="2 3">
    <name type="scientific">Discostella pseudostelligera</name>
    <dbReference type="NCBI Taxonomy" id="259834"/>
    <lineage>
        <taxon>Eukaryota</taxon>
        <taxon>Sar</taxon>
        <taxon>Stramenopiles</taxon>
        <taxon>Ochrophyta</taxon>
        <taxon>Bacillariophyta</taxon>
        <taxon>Coscinodiscophyceae</taxon>
        <taxon>Thalassiosirophycidae</taxon>
        <taxon>Stephanodiscales</taxon>
        <taxon>Stephanodiscaceae</taxon>
        <taxon>Discostella</taxon>
    </lineage>
</organism>
<comment type="caution">
    <text evidence="2">The sequence shown here is derived from an EMBL/GenBank/DDBJ whole genome shotgun (WGS) entry which is preliminary data.</text>
</comment>
<reference evidence="2 3" key="1">
    <citation type="submission" date="2024-10" db="EMBL/GenBank/DDBJ databases">
        <title>Updated reference genomes for cyclostephanoid diatoms.</title>
        <authorList>
            <person name="Roberts W.R."/>
            <person name="Alverson A.J."/>
        </authorList>
    </citation>
    <scope>NUCLEOTIDE SEQUENCE [LARGE SCALE GENOMIC DNA]</scope>
    <source>
        <strain evidence="2 3">AJA232-27</strain>
    </source>
</reference>
<dbReference type="AlphaFoldDB" id="A0ABD3M668"/>
<gene>
    <name evidence="2" type="ORF">ACHAWU_004812</name>
</gene>
<name>A0ABD3M668_9STRA</name>